<keyword evidence="9" id="KW-0175">Coiled coil</keyword>
<dbReference type="SMART" id="SM00387">
    <property type="entry name" value="HATPase_c"/>
    <property type="match status" value="1"/>
</dbReference>
<evidence type="ECO:0000256" key="1">
    <source>
        <dbReference type="ARBA" id="ARBA00000085"/>
    </source>
</evidence>
<keyword evidence="8" id="KW-0902">Two-component regulatory system</keyword>
<evidence type="ECO:0000256" key="8">
    <source>
        <dbReference type="ARBA" id="ARBA00023012"/>
    </source>
</evidence>
<dbReference type="GO" id="GO:0005524">
    <property type="term" value="F:ATP binding"/>
    <property type="evidence" value="ECO:0007669"/>
    <property type="project" value="UniProtKB-KW"/>
</dbReference>
<gene>
    <name evidence="12" type="ORF">ASR47_1007147</name>
</gene>
<keyword evidence="7" id="KW-0067">ATP-binding</keyword>
<dbReference type="SUPFAM" id="SSF47384">
    <property type="entry name" value="Homodimeric domain of signal transducing histidine kinase"/>
    <property type="match status" value="1"/>
</dbReference>
<dbReference type="InterPro" id="IPR036097">
    <property type="entry name" value="HisK_dim/P_sf"/>
</dbReference>
<feature type="transmembrane region" description="Helical" evidence="10">
    <location>
        <begin position="157"/>
        <end position="177"/>
    </location>
</feature>
<evidence type="ECO:0000256" key="4">
    <source>
        <dbReference type="ARBA" id="ARBA00022679"/>
    </source>
</evidence>
<dbReference type="GO" id="GO:0000155">
    <property type="term" value="F:phosphorelay sensor kinase activity"/>
    <property type="evidence" value="ECO:0007669"/>
    <property type="project" value="InterPro"/>
</dbReference>
<proteinExistence type="predicted"/>
<feature type="transmembrane region" description="Helical" evidence="10">
    <location>
        <begin position="80"/>
        <end position="99"/>
    </location>
</feature>
<dbReference type="AlphaFoldDB" id="A0A1A7BYW3"/>
<keyword evidence="13" id="KW-1185">Reference proteome</keyword>
<evidence type="ECO:0000256" key="6">
    <source>
        <dbReference type="ARBA" id="ARBA00022777"/>
    </source>
</evidence>
<feature type="transmembrane region" description="Helical" evidence="10">
    <location>
        <begin position="51"/>
        <end position="68"/>
    </location>
</feature>
<dbReference type="Proteomes" id="UP000092713">
    <property type="component" value="Unassembled WGS sequence"/>
</dbReference>
<reference evidence="12 13" key="1">
    <citation type="submission" date="2016-04" db="EMBL/GenBank/DDBJ databases">
        <title>Draft genome sequence of Janthinobacterium psychrotolerans sp. nov., isolated from freshwater sediments in Denmark.</title>
        <authorList>
            <person name="Gong X."/>
            <person name="Skrivergaard S."/>
            <person name="Korsgaard B.S."/>
            <person name="Schreiber L."/>
            <person name="Marshall I.P."/>
            <person name="Finster K."/>
            <person name="Schramm A."/>
        </authorList>
    </citation>
    <scope>NUCLEOTIDE SEQUENCE [LARGE SCALE GENOMIC DNA]</scope>
    <source>
        <strain evidence="12 13">S3-2</strain>
    </source>
</reference>
<keyword evidence="10" id="KW-0472">Membrane</keyword>
<dbReference type="SUPFAM" id="SSF55874">
    <property type="entry name" value="ATPase domain of HSP90 chaperone/DNA topoisomerase II/histidine kinase"/>
    <property type="match status" value="1"/>
</dbReference>
<protein>
    <recommendedName>
        <fullName evidence="2">histidine kinase</fullName>
        <ecNumber evidence="2">2.7.13.3</ecNumber>
    </recommendedName>
</protein>
<evidence type="ECO:0000313" key="13">
    <source>
        <dbReference type="Proteomes" id="UP000092713"/>
    </source>
</evidence>
<evidence type="ECO:0000259" key="11">
    <source>
        <dbReference type="PROSITE" id="PS50109"/>
    </source>
</evidence>
<feature type="transmembrane region" description="Helical" evidence="10">
    <location>
        <begin position="131"/>
        <end position="151"/>
    </location>
</feature>
<feature type="transmembrane region" description="Helical" evidence="10">
    <location>
        <begin position="105"/>
        <end position="124"/>
    </location>
</feature>
<feature type="transmembrane region" description="Helical" evidence="10">
    <location>
        <begin position="21"/>
        <end position="39"/>
    </location>
</feature>
<keyword evidence="4" id="KW-0808">Transferase</keyword>
<dbReference type="InterPro" id="IPR005467">
    <property type="entry name" value="His_kinase_dom"/>
</dbReference>
<keyword evidence="10" id="KW-0812">Transmembrane</keyword>
<dbReference type="Gene3D" id="1.10.287.130">
    <property type="match status" value="1"/>
</dbReference>
<accession>A0A1A7BYW3</accession>
<dbReference type="SMART" id="SM00388">
    <property type="entry name" value="HisKA"/>
    <property type="match status" value="1"/>
</dbReference>
<dbReference type="EMBL" id="LOCQ01000056">
    <property type="protein sequence ID" value="OBV38831.1"/>
    <property type="molecule type" value="Genomic_DNA"/>
</dbReference>
<keyword evidence="5" id="KW-0547">Nucleotide-binding</keyword>
<sequence length="447" mass="49481">MDRPGLHAGYTAVLRDFRLEFSLGGAYTGIVLILLGMGLDSALYPDMQRSFTGARVLVAALIFCVALAMRTHWAQERIQWMTFAWLLLPQLMIAWMIAMTEGAASIYYVGMTLAIYSSGIVLAFGLWQNMVFGAISCLLYVAACAWHAGEAPLSPEFVVNCLFLAMSASISAVFTYFNERARFMLFQLKAEVAQKNLQLEETNKNLADIKGQMLQQEKMAAIGTLAAGLLHEVNNPVNFCMMAIDVAMEEPAARQNALINECLVDAKQGMLRVQHIVSDLKTFAYRKSGDELERGHFHFQRALESAIRLVGHETKNVDISHALPEDTLVRGDEAAIVGVLINLLGNAVLSMRKGNVQPFEVRISAHWQDDRLQVSVRDNGPGIEPQHLARVFEPFFTTREVGKGLGLGLSISYGVIKRHGGTLSAESVFGSWASMNFDLQRSDWEGR</sequence>
<evidence type="ECO:0000256" key="10">
    <source>
        <dbReference type="SAM" id="Phobius"/>
    </source>
</evidence>
<comment type="catalytic activity">
    <reaction evidence="1">
        <text>ATP + protein L-histidine = ADP + protein N-phospho-L-histidine.</text>
        <dbReference type="EC" id="2.7.13.3"/>
    </reaction>
</comment>
<evidence type="ECO:0000256" key="7">
    <source>
        <dbReference type="ARBA" id="ARBA00022840"/>
    </source>
</evidence>
<dbReference type="PRINTS" id="PR00344">
    <property type="entry name" value="BCTRLSENSOR"/>
</dbReference>
<evidence type="ECO:0000256" key="9">
    <source>
        <dbReference type="SAM" id="Coils"/>
    </source>
</evidence>
<dbReference type="Pfam" id="PF02518">
    <property type="entry name" value="HATPase_c"/>
    <property type="match status" value="1"/>
</dbReference>
<keyword evidence="10" id="KW-1133">Transmembrane helix</keyword>
<dbReference type="Gene3D" id="3.30.565.10">
    <property type="entry name" value="Histidine kinase-like ATPase, C-terminal domain"/>
    <property type="match status" value="1"/>
</dbReference>
<dbReference type="InterPro" id="IPR004358">
    <property type="entry name" value="Sig_transdc_His_kin-like_C"/>
</dbReference>
<feature type="coiled-coil region" evidence="9">
    <location>
        <begin position="185"/>
        <end position="219"/>
    </location>
</feature>
<dbReference type="PANTHER" id="PTHR43065:SF10">
    <property type="entry name" value="PEROXIDE STRESS-ACTIVATED HISTIDINE KINASE MAK3"/>
    <property type="match status" value="1"/>
</dbReference>
<organism evidence="12 13">
    <name type="scientific">Janthinobacterium psychrotolerans</name>
    <dbReference type="NCBI Taxonomy" id="1747903"/>
    <lineage>
        <taxon>Bacteria</taxon>
        <taxon>Pseudomonadati</taxon>
        <taxon>Pseudomonadota</taxon>
        <taxon>Betaproteobacteria</taxon>
        <taxon>Burkholderiales</taxon>
        <taxon>Oxalobacteraceae</taxon>
        <taxon>Janthinobacterium</taxon>
    </lineage>
</organism>
<dbReference type="RefSeq" id="WP_065308548.1">
    <property type="nucleotide sequence ID" value="NZ_LOCQ01000056.1"/>
</dbReference>
<dbReference type="OrthoDB" id="224978at2"/>
<evidence type="ECO:0000256" key="3">
    <source>
        <dbReference type="ARBA" id="ARBA00022553"/>
    </source>
</evidence>
<name>A0A1A7BYW3_9BURK</name>
<dbReference type="PROSITE" id="PS50109">
    <property type="entry name" value="HIS_KIN"/>
    <property type="match status" value="1"/>
</dbReference>
<keyword evidence="3" id="KW-0597">Phosphoprotein</keyword>
<evidence type="ECO:0000313" key="12">
    <source>
        <dbReference type="EMBL" id="OBV38831.1"/>
    </source>
</evidence>
<dbReference type="STRING" id="1747903.ASR47_1007147"/>
<dbReference type="CDD" id="cd00082">
    <property type="entry name" value="HisKA"/>
    <property type="match status" value="1"/>
</dbReference>
<evidence type="ECO:0000256" key="5">
    <source>
        <dbReference type="ARBA" id="ARBA00022741"/>
    </source>
</evidence>
<evidence type="ECO:0000256" key="2">
    <source>
        <dbReference type="ARBA" id="ARBA00012438"/>
    </source>
</evidence>
<dbReference type="PANTHER" id="PTHR43065">
    <property type="entry name" value="SENSOR HISTIDINE KINASE"/>
    <property type="match status" value="1"/>
</dbReference>
<dbReference type="InterPro" id="IPR003594">
    <property type="entry name" value="HATPase_dom"/>
</dbReference>
<comment type="caution">
    <text evidence="12">The sequence shown here is derived from an EMBL/GenBank/DDBJ whole genome shotgun (WGS) entry which is preliminary data.</text>
</comment>
<dbReference type="InterPro" id="IPR036890">
    <property type="entry name" value="HATPase_C_sf"/>
</dbReference>
<keyword evidence="6 12" id="KW-0418">Kinase</keyword>
<feature type="domain" description="Histidine kinase" evidence="11">
    <location>
        <begin position="228"/>
        <end position="443"/>
    </location>
</feature>
<dbReference type="PATRIC" id="fig|1747903.4.peg.2392"/>
<dbReference type="EC" id="2.7.13.3" evidence="2"/>
<dbReference type="InterPro" id="IPR003661">
    <property type="entry name" value="HisK_dim/P_dom"/>
</dbReference>